<name>A0A848KT28_9ACTN</name>
<keyword evidence="1" id="KW-0732">Signal</keyword>
<gene>
    <name evidence="2" type="ORF">HH308_10340</name>
</gene>
<feature type="signal peptide" evidence="1">
    <location>
        <begin position="1"/>
        <end position="30"/>
    </location>
</feature>
<comment type="caution">
    <text evidence="2">The sequence shown here is derived from an EMBL/GenBank/DDBJ whole genome shotgun (WGS) entry which is preliminary data.</text>
</comment>
<dbReference type="AlphaFoldDB" id="A0A848KT28"/>
<protein>
    <submittedName>
        <fullName evidence="2">Uncharacterized protein</fullName>
    </submittedName>
</protein>
<organism evidence="2 3">
    <name type="scientific">Gordonia asplenii</name>
    <dbReference type="NCBI Taxonomy" id="2725283"/>
    <lineage>
        <taxon>Bacteria</taxon>
        <taxon>Bacillati</taxon>
        <taxon>Actinomycetota</taxon>
        <taxon>Actinomycetes</taxon>
        <taxon>Mycobacteriales</taxon>
        <taxon>Gordoniaceae</taxon>
        <taxon>Gordonia</taxon>
    </lineage>
</organism>
<dbReference type="RefSeq" id="WP_170194103.1">
    <property type="nucleotide sequence ID" value="NZ_JABBNB010000008.1"/>
</dbReference>
<proteinExistence type="predicted"/>
<sequence>MSKQSFVAKAALVGAGAGMAVALSTGVAHATGTKSLMLATPGANTVVATIANSDMDDSVSCTVWGQGPTYWQAPLSVAPRNSKSVRVVDVPAGNYTIGWDCNGFAQEKHYITVGGTGTPSAKPHTVS</sequence>
<dbReference type="EMBL" id="JABBNB010000008">
    <property type="protein sequence ID" value="NMO01610.1"/>
    <property type="molecule type" value="Genomic_DNA"/>
</dbReference>
<evidence type="ECO:0000313" key="2">
    <source>
        <dbReference type="EMBL" id="NMO01610.1"/>
    </source>
</evidence>
<accession>A0A848KT28</accession>
<keyword evidence="3" id="KW-1185">Reference proteome</keyword>
<reference evidence="2 3" key="1">
    <citation type="submission" date="2020-04" db="EMBL/GenBank/DDBJ databases">
        <title>Gordonia sp. nov. TBRC 11910.</title>
        <authorList>
            <person name="Suriyachadkun C."/>
        </authorList>
    </citation>
    <scope>NUCLEOTIDE SEQUENCE [LARGE SCALE GENOMIC DNA]</scope>
    <source>
        <strain evidence="2 3">TBRC 11910</strain>
    </source>
</reference>
<dbReference type="Proteomes" id="UP000550729">
    <property type="component" value="Unassembled WGS sequence"/>
</dbReference>
<evidence type="ECO:0000256" key="1">
    <source>
        <dbReference type="SAM" id="SignalP"/>
    </source>
</evidence>
<feature type="chain" id="PRO_5032474380" evidence="1">
    <location>
        <begin position="31"/>
        <end position="127"/>
    </location>
</feature>
<evidence type="ECO:0000313" key="3">
    <source>
        <dbReference type="Proteomes" id="UP000550729"/>
    </source>
</evidence>